<gene>
    <name evidence="1" type="ORF">EV212_11139</name>
</gene>
<dbReference type="AlphaFoldDB" id="A0A4R2L9M7"/>
<reference evidence="1 2" key="1">
    <citation type="submission" date="2019-03" db="EMBL/GenBank/DDBJ databases">
        <title>Genomic Encyclopedia of Type Strains, Phase IV (KMG-IV): sequencing the most valuable type-strain genomes for metagenomic binning, comparative biology and taxonomic classification.</title>
        <authorList>
            <person name="Goeker M."/>
        </authorList>
    </citation>
    <scope>NUCLEOTIDE SEQUENCE [LARGE SCALE GENOMIC DNA]</scope>
    <source>
        <strain evidence="1 2">DSM 28559</strain>
    </source>
</reference>
<keyword evidence="2" id="KW-1185">Reference proteome</keyword>
<sequence>MRQRYYFATDNGMLIWDVDSMLKAIENNPKDFELRLVDTDVLLRENQDAAVNETYAMETNLEKPCVLAEVGKDHYLLLDGNHRLRKAVREKLSCIICYCLKEEQHQKYIEHYRPKEYERVMAGY</sequence>
<comment type="caution">
    <text evidence="1">The sequence shown here is derived from an EMBL/GenBank/DDBJ whole genome shotgun (WGS) entry which is preliminary data.</text>
</comment>
<name>A0A4R2L9M7_9FIRM</name>
<dbReference type="SUPFAM" id="SSF110849">
    <property type="entry name" value="ParB/Sulfiredoxin"/>
    <property type="match status" value="1"/>
</dbReference>
<organism evidence="1 2">
    <name type="scientific">Frisingicoccus caecimuris</name>
    <dbReference type="NCBI Taxonomy" id="1796636"/>
    <lineage>
        <taxon>Bacteria</taxon>
        <taxon>Bacillati</taxon>
        <taxon>Bacillota</taxon>
        <taxon>Clostridia</taxon>
        <taxon>Lachnospirales</taxon>
        <taxon>Lachnospiraceae</taxon>
        <taxon>Frisingicoccus</taxon>
    </lineage>
</organism>
<dbReference type="InterPro" id="IPR036086">
    <property type="entry name" value="ParB/Sulfiredoxin_sf"/>
</dbReference>
<dbReference type="Proteomes" id="UP000295711">
    <property type="component" value="Unassembled WGS sequence"/>
</dbReference>
<proteinExistence type="predicted"/>
<protein>
    <recommendedName>
        <fullName evidence="3">ParB-like nuclease family protein</fullName>
    </recommendedName>
</protein>
<dbReference type="RefSeq" id="WP_132092825.1">
    <property type="nucleotide sequence ID" value="NZ_JANKAQ010000012.1"/>
</dbReference>
<evidence type="ECO:0000313" key="1">
    <source>
        <dbReference type="EMBL" id="TCO83888.1"/>
    </source>
</evidence>
<evidence type="ECO:0000313" key="2">
    <source>
        <dbReference type="Proteomes" id="UP000295711"/>
    </source>
</evidence>
<dbReference type="EMBL" id="SLXA01000011">
    <property type="protein sequence ID" value="TCO83888.1"/>
    <property type="molecule type" value="Genomic_DNA"/>
</dbReference>
<dbReference type="OrthoDB" id="1808292at2"/>
<evidence type="ECO:0008006" key="3">
    <source>
        <dbReference type="Google" id="ProtNLM"/>
    </source>
</evidence>
<accession>A0A4R2L9M7</accession>